<evidence type="ECO:0000313" key="2">
    <source>
        <dbReference type="EnsemblPlants" id="OB11G21840.1"/>
    </source>
</evidence>
<dbReference type="AlphaFoldDB" id="J3N8P8"/>
<dbReference type="EnsemblPlants" id="OB11G21840.1">
    <property type="protein sequence ID" value="OB11G21840.1"/>
    <property type="gene ID" value="OB11G21840"/>
</dbReference>
<sequence length="83" mass="8985">MTSTAIAVKDSAKEAWDAIKTMRISMDRVCARQKLREFAGSTRKSAGHDAGDGEATTGMERPPGTSRQRQGCDGVNRVMRDLG</sequence>
<name>J3N8P8_ORYBR</name>
<reference evidence="2" key="2">
    <citation type="submission" date="2013-04" db="UniProtKB">
        <authorList>
            <consortium name="EnsemblPlants"/>
        </authorList>
    </citation>
    <scope>IDENTIFICATION</scope>
</reference>
<dbReference type="HOGENOM" id="CLU_2546231_0_0_1"/>
<accession>J3N8P8</accession>
<dbReference type="Gramene" id="OB11G21840.1">
    <property type="protein sequence ID" value="OB11G21840.1"/>
    <property type="gene ID" value="OB11G21840"/>
</dbReference>
<reference evidence="2" key="1">
    <citation type="journal article" date="2013" name="Nat. Commun.">
        <title>Whole-genome sequencing of Oryza brachyantha reveals mechanisms underlying Oryza genome evolution.</title>
        <authorList>
            <person name="Chen J."/>
            <person name="Huang Q."/>
            <person name="Gao D."/>
            <person name="Wang J."/>
            <person name="Lang Y."/>
            <person name="Liu T."/>
            <person name="Li B."/>
            <person name="Bai Z."/>
            <person name="Luis Goicoechea J."/>
            <person name="Liang C."/>
            <person name="Chen C."/>
            <person name="Zhang W."/>
            <person name="Sun S."/>
            <person name="Liao Y."/>
            <person name="Zhang X."/>
            <person name="Yang L."/>
            <person name="Song C."/>
            <person name="Wang M."/>
            <person name="Shi J."/>
            <person name="Liu G."/>
            <person name="Liu J."/>
            <person name="Zhou H."/>
            <person name="Zhou W."/>
            <person name="Yu Q."/>
            <person name="An N."/>
            <person name="Chen Y."/>
            <person name="Cai Q."/>
            <person name="Wang B."/>
            <person name="Liu B."/>
            <person name="Min J."/>
            <person name="Huang Y."/>
            <person name="Wu H."/>
            <person name="Li Z."/>
            <person name="Zhang Y."/>
            <person name="Yin Y."/>
            <person name="Song W."/>
            <person name="Jiang J."/>
            <person name="Jackson S.A."/>
            <person name="Wing R.A."/>
            <person name="Wang J."/>
            <person name="Chen M."/>
        </authorList>
    </citation>
    <scope>NUCLEOTIDE SEQUENCE [LARGE SCALE GENOMIC DNA]</scope>
    <source>
        <strain evidence="2">cv. IRGC 101232</strain>
    </source>
</reference>
<evidence type="ECO:0000313" key="3">
    <source>
        <dbReference type="Proteomes" id="UP000006038"/>
    </source>
</evidence>
<dbReference type="Proteomes" id="UP000006038">
    <property type="component" value="Chromosome 11"/>
</dbReference>
<organism evidence="2">
    <name type="scientific">Oryza brachyantha</name>
    <name type="common">malo sina</name>
    <dbReference type="NCBI Taxonomy" id="4533"/>
    <lineage>
        <taxon>Eukaryota</taxon>
        <taxon>Viridiplantae</taxon>
        <taxon>Streptophyta</taxon>
        <taxon>Embryophyta</taxon>
        <taxon>Tracheophyta</taxon>
        <taxon>Spermatophyta</taxon>
        <taxon>Magnoliopsida</taxon>
        <taxon>Liliopsida</taxon>
        <taxon>Poales</taxon>
        <taxon>Poaceae</taxon>
        <taxon>BOP clade</taxon>
        <taxon>Oryzoideae</taxon>
        <taxon>Oryzeae</taxon>
        <taxon>Oryzinae</taxon>
        <taxon>Oryza</taxon>
    </lineage>
</organism>
<keyword evidence="3" id="KW-1185">Reference proteome</keyword>
<evidence type="ECO:0000256" key="1">
    <source>
        <dbReference type="SAM" id="MobiDB-lite"/>
    </source>
</evidence>
<feature type="region of interest" description="Disordered" evidence="1">
    <location>
        <begin position="37"/>
        <end position="83"/>
    </location>
</feature>
<protein>
    <submittedName>
        <fullName evidence="2">Uncharacterized protein</fullName>
    </submittedName>
</protein>
<proteinExistence type="predicted"/>